<dbReference type="InterPro" id="IPR006176">
    <property type="entry name" value="3-OHacyl-CoA_DH_NAD-bd"/>
</dbReference>
<dbReference type="Proteomes" id="UP001161388">
    <property type="component" value="Unassembled WGS sequence"/>
</dbReference>
<dbReference type="Pfam" id="PF00725">
    <property type="entry name" value="3HCDH"/>
    <property type="match status" value="1"/>
</dbReference>
<dbReference type="InterPro" id="IPR013328">
    <property type="entry name" value="6PGD_dom2"/>
</dbReference>
<dbReference type="InterPro" id="IPR008927">
    <property type="entry name" value="6-PGluconate_DH-like_C_sf"/>
</dbReference>
<evidence type="ECO:0000259" key="4">
    <source>
        <dbReference type="Pfam" id="PF02737"/>
    </source>
</evidence>
<evidence type="ECO:0000259" key="3">
    <source>
        <dbReference type="Pfam" id="PF00725"/>
    </source>
</evidence>
<evidence type="ECO:0000313" key="6">
    <source>
        <dbReference type="Proteomes" id="UP001161388"/>
    </source>
</evidence>
<dbReference type="InterPro" id="IPR036291">
    <property type="entry name" value="NAD(P)-bd_dom_sf"/>
</dbReference>
<keyword evidence="6" id="KW-1185">Reference proteome</keyword>
<comment type="similarity">
    <text evidence="1">Belongs to the 3-hydroxyacyl-CoA dehydrogenase family.</text>
</comment>
<dbReference type="SUPFAM" id="SSF51735">
    <property type="entry name" value="NAD(P)-binding Rossmann-fold domains"/>
    <property type="match status" value="1"/>
</dbReference>
<evidence type="ECO:0000256" key="1">
    <source>
        <dbReference type="ARBA" id="ARBA00009463"/>
    </source>
</evidence>
<reference evidence="5" key="1">
    <citation type="journal article" date="2014" name="Int. J. Syst. Evol. Microbiol.">
        <title>Complete genome of a new Firmicutes species belonging to the dominant human colonic microbiota ('Ruminococcus bicirculans') reveals two chromosomes and a selective capacity to utilize plant glucans.</title>
        <authorList>
            <consortium name="NISC Comparative Sequencing Program"/>
            <person name="Wegmann U."/>
            <person name="Louis P."/>
            <person name="Goesmann A."/>
            <person name="Henrissat B."/>
            <person name="Duncan S.H."/>
            <person name="Flint H.J."/>
        </authorList>
    </citation>
    <scope>NUCLEOTIDE SEQUENCE</scope>
    <source>
        <strain evidence="5">NBRC 109915</strain>
    </source>
</reference>
<dbReference type="PANTHER" id="PTHR48075">
    <property type="entry name" value="3-HYDROXYACYL-COA DEHYDROGENASE FAMILY PROTEIN"/>
    <property type="match status" value="1"/>
</dbReference>
<accession>A0ABQ5VQM6</accession>
<dbReference type="PANTHER" id="PTHR48075:SF5">
    <property type="entry name" value="3-HYDROXYBUTYRYL-COA DEHYDROGENASE"/>
    <property type="match status" value="1"/>
</dbReference>
<dbReference type="PROSITE" id="PS51257">
    <property type="entry name" value="PROKAR_LIPOPROTEIN"/>
    <property type="match status" value="1"/>
</dbReference>
<dbReference type="PROSITE" id="PS00067">
    <property type="entry name" value="3HCDH"/>
    <property type="match status" value="1"/>
</dbReference>
<sequence>MKEFAFGTEPPGSGRICVVGAGFMGCVIATLYAHHGYDAVICDSNQTMLDTYVERARPIAAGLVEDSDASEAMLAGVTLEPDLASAIEGAFLVHEAVQESLEVKQALFAELDRICPENVVLATNTSSFLISDIAAQMTRKERMMGIHYVTPGHIVPVIELIHAADTPAELVAWSRMLVQNIEHVGVAILERPGFLVNRIQFAMLTEIYRLMDEGLATRDDIDDAVRLSLGPRLALWGPLLTEDLIVSKKTALAVTNSIYEQTGDENYKGRKVLEDLVEQNNLGAITGQGWYKFNNSPEAVVETRDAQLRALLAWLEETDPVRSLNVS</sequence>
<organism evidence="5 6">
    <name type="scientific">Sulfitobacter pacificus</name>
    <dbReference type="NCBI Taxonomy" id="1499314"/>
    <lineage>
        <taxon>Bacteria</taxon>
        <taxon>Pseudomonadati</taxon>
        <taxon>Pseudomonadota</taxon>
        <taxon>Alphaproteobacteria</taxon>
        <taxon>Rhodobacterales</taxon>
        <taxon>Roseobacteraceae</taxon>
        <taxon>Sulfitobacter</taxon>
    </lineage>
</organism>
<dbReference type="SUPFAM" id="SSF48179">
    <property type="entry name" value="6-phosphogluconate dehydrogenase C-terminal domain-like"/>
    <property type="match status" value="1"/>
</dbReference>
<keyword evidence="2" id="KW-0560">Oxidoreductase</keyword>
<gene>
    <name evidence="5" type="primary">hbd</name>
    <name evidence="5" type="ORF">GCM10007927_41900</name>
</gene>
<dbReference type="PIRSF" id="PIRSF000105">
    <property type="entry name" value="HCDH"/>
    <property type="match status" value="1"/>
</dbReference>
<feature type="domain" description="3-hydroxyacyl-CoA dehydrogenase NAD binding" evidence="4">
    <location>
        <begin position="16"/>
        <end position="188"/>
    </location>
</feature>
<reference evidence="5" key="2">
    <citation type="submission" date="2023-01" db="EMBL/GenBank/DDBJ databases">
        <title>Draft genome sequence of Sulfitobacter pacificus strain NBRC 109915.</title>
        <authorList>
            <person name="Sun Q."/>
            <person name="Mori K."/>
        </authorList>
    </citation>
    <scope>NUCLEOTIDE SEQUENCE</scope>
    <source>
        <strain evidence="5">NBRC 109915</strain>
    </source>
</reference>
<name>A0ABQ5VQM6_9RHOB</name>
<dbReference type="EMBL" id="BSNL01000023">
    <property type="protein sequence ID" value="GLQ29386.1"/>
    <property type="molecule type" value="Genomic_DNA"/>
</dbReference>
<protein>
    <submittedName>
        <fullName evidence="5">3-hydroxybutyryl-CoA dehydrogenase</fullName>
    </submittedName>
</protein>
<dbReference type="InterPro" id="IPR022694">
    <property type="entry name" value="3-OHacyl-CoA_DH"/>
</dbReference>
<evidence type="ECO:0000256" key="2">
    <source>
        <dbReference type="ARBA" id="ARBA00023002"/>
    </source>
</evidence>
<comment type="caution">
    <text evidence="5">The sequence shown here is derived from an EMBL/GenBank/DDBJ whole genome shotgun (WGS) entry which is preliminary data.</text>
</comment>
<proteinExistence type="inferred from homology"/>
<dbReference type="InterPro" id="IPR006180">
    <property type="entry name" value="3-OHacyl-CoA_DH_CS"/>
</dbReference>
<dbReference type="Gene3D" id="3.40.50.720">
    <property type="entry name" value="NAD(P)-binding Rossmann-like Domain"/>
    <property type="match status" value="1"/>
</dbReference>
<feature type="domain" description="3-hydroxyacyl-CoA dehydrogenase C-terminal" evidence="3">
    <location>
        <begin position="193"/>
        <end position="292"/>
    </location>
</feature>
<dbReference type="InterPro" id="IPR006108">
    <property type="entry name" value="3HC_DH_C"/>
</dbReference>
<dbReference type="Gene3D" id="1.10.1040.10">
    <property type="entry name" value="N-(1-d-carboxylethyl)-l-norvaline Dehydrogenase, domain 2"/>
    <property type="match status" value="1"/>
</dbReference>
<dbReference type="Pfam" id="PF02737">
    <property type="entry name" value="3HCDH_N"/>
    <property type="match status" value="1"/>
</dbReference>
<dbReference type="RefSeq" id="WP_274836297.1">
    <property type="nucleotide sequence ID" value="NZ_BSNL01000023.1"/>
</dbReference>
<evidence type="ECO:0000313" key="5">
    <source>
        <dbReference type="EMBL" id="GLQ29386.1"/>
    </source>
</evidence>